<feature type="domain" description="Reverse transcriptase Ty1/copia-type" evidence="1">
    <location>
        <begin position="20"/>
        <end position="100"/>
    </location>
</feature>
<name>A0AAQ3P0Z4_VIGMU</name>
<evidence type="ECO:0000259" key="1">
    <source>
        <dbReference type="Pfam" id="PF07727"/>
    </source>
</evidence>
<dbReference type="InterPro" id="IPR013103">
    <property type="entry name" value="RVT_2"/>
</dbReference>
<organism evidence="2 3">
    <name type="scientific">Vigna mungo</name>
    <name type="common">Black gram</name>
    <name type="synonym">Phaseolus mungo</name>
    <dbReference type="NCBI Taxonomy" id="3915"/>
    <lineage>
        <taxon>Eukaryota</taxon>
        <taxon>Viridiplantae</taxon>
        <taxon>Streptophyta</taxon>
        <taxon>Embryophyta</taxon>
        <taxon>Tracheophyta</taxon>
        <taxon>Spermatophyta</taxon>
        <taxon>Magnoliopsida</taxon>
        <taxon>eudicotyledons</taxon>
        <taxon>Gunneridae</taxon>
        <taxon>Pentapetalae</taxon>
        <taxon>rosids</taxon>
        <taxon>fabids</taxon>
        <taxon>Fabales</taxon>
        <taxon>Fabaceae</taxon>
        <taxon>Papilionoideae</taxon>
        <taxon>50 kb inversion clade</taxon>
        <taxon>NPAAA clade</taxon>
        <taxon>indigoferoid/millettioid clade</taxon>
        <taxon>Phaseoleae</taxon>
        <taxon>Vigna</taxon>
    </lineage>
</organism>
<dbReference type="AlphaFoldDB" id="A0AAQ3P0Z4"/>
<sequence length="124" mass="14244">MKNECWKKAIESELLALEENKTWDIVSCPPSVKPLGNKFVFSIKLHLDGSIDRYKARQVVLGNKQEYGLDYDETFAPVAKMTTVRTIIALVASKSWPLHQWMSKMHSSTVTLRRKFTSHFLVVC</sequence>
<protein>
    <recommendedName>
        <fullName evidence="1">Reverse transcriptase Ty1/copia-type domain-containing protein</fullName>
    </recommendedName>
</protein>
<gene>
    <name evidence="2" type="ORF">V8G54_006307</name>
</gene>
<evidence type="ECO:0000313" key="3">
    <source>
        <dbReference type="Proteomes" id="UP001374535"/>
    </source>
</evidence>
<keyword evidence="3" id="KW-1185">Reference proteome</keyword>
<accession>A0AAQ3P0Z4</accession>
<reference evidence="2 3" key="1">
    <citation type="journal article" date="2023" name="Life. Sci Alliance">
        <title>Evolutionary insights into 3D genome organization and epigenetic landscape of Vigna mungo.</title>
        <authorList>
            <person name="Junaid A."/>
            <person name="Singh B."/>
            <person name="Bhatia S."/>
        </authorList>
    </citation>
    <scope>NUCLEOTIDE SEQUENCE [LARGE SCALE GENOMIC DNA]</scope>
    <source>
        <strain evidence="2">Urdbean</strain>
    </source>
</reference>
<proteinExistence type="predicted"/>
<dbReference type="EMBL" id="CP144699">
    <property type="protein sequence ID" value="WVZ18985.1"/>
    <property type="molecule type" value="Genomic_DNA"/>
</dbReference>
<evidence type="ECO:0000313" key="2">
    <source>
        <dbReference type="EMBL" id="WVZ18985.1"/>
    </source>
</evidence>
<dbReference type="Proteomes" id="UP001374535">
    <property type="component" value="Chromosome 2"/>
</dbReference>
<dbReference type="Pfam" id="PF07727">
    <property type="entry name" value="RVT_2"/>
    <property type="match status" value="1"/>
</dbReference>